<comment type="caution">
    <text evidence="2">The sequence shown here is derived from an EMBL/GenBank/DDBJ whole genome shotgun (WGS) entry which is preliminary data.</text>
</comment>
<evidence type="ECO:0000256" key="1">
    <source>
        <dbReference type="SAM" id="MobiDB-lite"/>
    </source>
</evidence>
<proteinExistence type="predicted"/>
<name>A0ABW4C2M6_9LACO</name>
<dbReference type="RefSeq" id="WP_137635712.1">
    <property type="nucleotide sequence ID" value="NZ_BJDL01000025.1"/>
</dbReference>
<protein>
    <submittedName>
        <fullName evidence="2">Uncharacterized protein</fullName>
    </submittedName>
</protein>
<reference evidence="3" key="1">
    <citation type="journal article" date="2019" name="Int. J. Syst. Evol. Microbiol.">
        <title>The Global Catalogue of Microorganisms (GCM) 10K type strain sequencing project: providing services to taxonomists for standard genome sequencing and annotation.</title>
        <authorList>
            <consortium name="The Broad Institute Genomics Platform"/>
            <consortium name="The Broad Institute Genome Sequencing Center for Infectious Disease"/>
            <person name="Wu L."/>
            <person name="Ma J."/>
        </authorList>
    </citation>
    <scope>NUCLEOTIDE SEQUENCE [LARGE SCALE GENOMIC DNA]</scope>
    <source>
        <strain evidence="3">CCM 8931</strain>
    </source>
</reference>
<dbReference type="EMBL" id="JBHTOJ010000044">
    <property type="protein sequence ID" value="MFD1421692.1"/>
    <property type="molecule type" value="Genomic_DNA"/>
</dbReference>
<accession>A0ABW4C2M6</accession>
<evidence type="ECO:0000313" key="2">
    <source>
        <dbReference type="EMBL" id="MFD1421692.1"/>
    </source>
</evidence>
<feature type="region of interest" description="Disordered" evidence="1">
    <location>
        <begin position="52"/>
        <end position="71"/>
    </location>
</feature>
<sequence length="71" mass="8089">MKSLEINLTTKEMDDFLNNVDFNQLIVKYDLLASKVTTTLTQNNDVLLKTNRPTEIPFNSQSQPSSIKKSN</sequence>
<organism evidence="2 3">
    <name type="scientific">Lactiplantibacillus songbeiensis</name>
    <dbReference type="NCBI Taxonomy" id="2559920"/>
    <lineage>
        <taxon>Bacteria</taxon>
        <taxon>Bacillati</taxon>
        <taxon>Bacillota</taxon>
        <taxon>Bacilli</taxon>
        <taxon>Lactobacillales</taxon>
        <taxon>Lactobacillaceae</taxon>
        <taxon>Lactiplantibacillus</taxon>
    </lineage>
</organism>
<dbReference type="Proteomes" id="UP001597188">
    <property type="component" value="Unassembled WGS sequence"/>
</dbReference>
<evidence type="ECO:0000313" key="3">
    <source>
        <dbReference type="Proteomes" id="UP001597188"/>
    </source>
</evidence>
<keyword evidence="3" id="KW-1185">Reference proteome</keyword>
<gene>
    <name evidence="2" type="ORF">ACFQ5L_12155</name>
</gene>